<evidence type="ECO:0000313" key="2">
    <source>
        <dbReference type="Proteomes" id="UP001152300"/>
    </source>
</evidence>
<keyword evidence="2" id="KW-1185">Reference proteome</keyword>
<dbReference type="EMBL" id="JAPEIS010000005">
    <property type="protein sequence ID" value="KAJ8066589.1"/>
    <property type="molecule type" value="Genomic_DNA"/>
</dbReference>
<organism evidence="1 2">
    <name type="scientific">Sclerotinia nivalis</name>
    <dbReference type="NCBI Taxonomy" id="352851"/>
    <lineage>
        <taxon>Eukaryota</taxon>
        <taxon>Fungi</taxon>
        <taxon>Dikarya</taxon>
        <taxon>Ascomycota</taxon>
        <taxon>Pezizomycotina</taxon>
        <taxon>Leotiomycetes</taxon>
        <taxon>Helotiales</taxon>
        <taxon>Sclerotiniaceae</taxon>
        <taxon>Sclerotinia</taxon>
    </lineage>
</organism>
<dbReference type="AlphaFoldDB" id="A0A9X0DKQ5"/>
<proteinExistence type="predicted"/>
<evidence type="ECO:0000313" key="1">
    <source>
        <dbReference type="EMBL" id="KAJ8066589.1"/>
    </source>
</evidence>
<accession>A0A9X0DKQ5</accession>
<reference evidence="1" key="1">
    <citation type="submission" date="2022-11" db="EMBL/GenBank/DDBJ databases">
        <title>Genome Resource of Sclerotinia nivalis Strain SnTB1, a Plant Pathogen Isolated from American Ginseng.</title>
        <authorList>
            <person name="Fan S."/>
        </authorList>
    </citation>
    <scope>NUCLEOTIDE SEQUENCE</scope>
    <source>
        <strain evidence="1">SnTB1</strain>
    </source>
</reference>
<comment type="caution">
    <text evidence="1">The sequence shown here is derived from an EMBL/GenBank/DDBJ whole genome shotgun (WGS) entry which is preliminary data.</text>
</comment>
<dbReference type="Proteomes" id="UP001152300">
    <property type="component" value="Unassembled WGS sequence"/>
</dbReference>
<protein>
    <submittedName>
        <fullName evidence="1">Uncharacterized protein</fullName>
    </submittedName>
</protein>
<name>A0A9X0DKQ5_9HELO</name>
<gene>
    <name evidence="1" type="ORF">OCU04_005637</name>
</gene>
<sequence length="117" mass="13537">MATPPRDFSQTHHELRCGDEECEQTKYYERCTAEASRFVWSTLCIEHIPSGLIIRNRRSILKNDKGLSNGYMYSVATHGLINSQPEGQQSCAQKSLLTTHLQFYSFTFFSQHLSMWI</sequence>